<keyword evidence="1" id="KW-0812">Transmembrane</keyword>
<name>A0A1H9JL11_9BACI</name>
<accession>A0A1H9JL11</accession>
<gene>
    <name evidence="2" type="ORF">SAMN02787113_02554</name>
</gene>
<keyword evidence="1" id="KW-0472">Membrane</keyword>
<evidence type="ECO:0000313" key="2">
    <source>
        <dbReference type="EMBL" id="SEQ87526.1"/>
    </source>
</evidence>
<keyword evidence="1" id="KW-1133">Transmembrane helix</keyword>
<evidence type="ECO:0000256" key="1">
    <source>
        <dbReference type="SAM" id="Phobius"/>
    </source>
</evidence>
<reference evidence="2 3" key="1">
    <citation type="submission" date="2016-10" db="EMBL/GenBank/DDBJ databases">
        <authorList>
            <person name="Varghese N."/>
            <person name="Submissions S."/>
        </authorList>
    </citation>
    <scope>NUCLEOTIDE SEQUENCE [LARGE SCALE GENOMIC DNA]</scope>
    <source>
        <strain evidence="2 3">TC-13</strain>
    </source>
</reference>
<sequence length="270" mass="30892">MIKKIITWTIISIILIFLLAVFTNVIMSIEIFSNKVAGKVENWIGFYATVIAGILTLFGVLITIEFNKKQIENGIQKERHKEEEKLNLNKIKLLWDLEINLNGLNKDLSGLEIFIKNKIDSVDIAEYEALIDKRLKNEISLNDGQKEKIKQEIGREYVDEKFSEIISELNKLHLSYSERKLQIKSAEIDLETYGYTMVITQRISDICNTLKTITGPGSDELGVFCSESKLLLKKISGMSGISAIIEGVKHKINKKREEIESKYFSRTDEL</sequence>
<protein>
    <submittedName>
        <fullName evidence="2">Uncharacterized protein</fullName>
    </submittedName>
</protein>
<dbReference type="AlphaFoldDB" id="A0A1H9JL11"/>
<dbReference type="EMBL" id="FOEL01000008">
    <property type="protein sequence ID" value="SEQ87526.1"/>
    <property type="molecule type" value="Genomic_DNA"/>
</dbReference>
<comment type="caution">
    <text evidence="2">The sequence shown here is derived from an EMBL/GenBank/DDBJ whole genome shotgun (WGS) entry which is preliminary data.</text>
</comment>
<evidence type="ECO:0000313" key="3">
    <source>
        <dbReference type="Proteomes" id="UP000199410"/>
    </source>
</evidence>
<feature type="transmembrane region" description="Helical" evidence="1">
    <location>
        <begin position="7"/>
        <end position="32"/>
    </location>
</feature>
<dbReference type="RefSeq" id="WP_089986233.1">
    <property type="nucleotide sequence ID" value="NZ_FMVP01000008.1"/>
</dbReference>
<dbReference type="Proteomes" id="UP000199410">
    <property type="component" value="Unassembled WGS sequence"/>
</dbReference>
<proteinExistence type="predicted"/>
<feature type="transmembrane region" description="Helical" evidence="1">
    <location>
        <begin position="44"/>
        <end position="64"/>
    </location>
</feature>
<organism evidence="2 3">
    <name type="scientific">Lysinibacillus fusiformis</name>
    <dbReference type="NCBI Taxonomy" id="28031"/>
    <lineage>
        <taxon>Bacteria</taxon>
        <taxon>Bacillati</taxon>
        <taxon>Bacillota</taxon>
        <taxon>Bacilli</taxon>
        <taxon>Bacillales</taxon>
        <taxon>Bacillaceae</taxon>
        <taxon>Lysinibacillus</taxon>
    </lineage>
</organism>